<dbReference type="SUPFAM" id="SSF57903">
    <property type="entry name" value="FYVE/PHD zinc finger"/>
    <property type="match status" value="1"/>
</dbReference>
<dbReference type="InterPro" id="IPR011011">
    <property type="entry name" value="Znf_FYVE_PHD"/>
</dbReference>
<name>A0AAN7T7R7_9EURO</name>
<dbReference type="EMBL" id="JAVRRJ010000001">
    <property type="protein sequence ID" value="KAK5091417.1"/>
    <property type="molecule type" value="Genomic_DNA"/>
</dbReference>
<proteinExistence type="predicted"/>
<evidence type="ECO:0000313" key="2">
    <source>
        <dbReference type="EMBL" id="KAK5091417.1"/>
    </source>
</evidence>
<feature type="region of interest" description="Disordered" evidence="1">
    <location>
        <begin position="379"/>
        <end position="451"/>
    </location>
</feature>
<evidence type="ECO:0000256" key="1">
    <source>
        <dbReference type="SAM" id="MobiDB-lite"/>
    </source>
</evidence>
<feature type="compositionally biased region" description="Polar residues" evidence="1">
    <location>
        <begin position="228"/>
        <end position="248"/>
    </location>
</feature>
<dbReference type="CDD" id="cd15489">
    <property type="entry name" value="PHD_SF"/>
    <property type="match status" value="1"/>
</dbReference>
<gene>
    <name evidence="2" type="ORF">LTR05_001600</name>
</gene>
<evidence type="ECO:0000313" key="3">
    <source>
        <dbReference type="Proteomes" id="UP001309876"/>
    </source>
</evidence>
<feature type="compositionally biased region" description="Polar residues" evidence="1">
    <location>
        <begin position="278"/>
        <end position="292"/>
    </location>
</feature>
<protein>
    <submittedName>
        <fullName evidence="2">Uncharacterized protein</fullName>
    </submittedName>
</protein>
<dbReference type="Proteomes" id="UP001309876">
    <property type="component" value="Unassembled WGS sequence"/>
</dbReference>
<feature type="compositionally biased region" description="Low complexity" evidence="1">
    <location>
        <begin position="402"/>
        <end position="417"/>
    </location>
</feature>
<accession>A0AAN7T7R7</accession>
<reference evidence="2 3" key="1">
    <citation type="submission" date="2023-08" db="EMBL/GenBank/DDBJ databases">
        <title>Black Yeasts Isolated from many extreme environments.</title>
        <authorList>
            <person name="Coleine C."/>
            <person name="Stajich J.E."/>
            <person name="Selbmann L."/>
        </authorList>
    </citation>
    <scope>NUCLEOTIDE SEQUENCE [LARGE SCALE GENOMIC DNA]</scope>
    <source>
        <strain evidence="2 3">CCFEE 5910</strain>
    </source>
</reference>
<comment type="caution">
    <text evidence="2">The sequence shown here is derived from an EMBL/GenBank/DDBJ whole genome shotgun (WGS) entry which is preliminary data.</text>
</comment>
<organism evidence="2 3">
    <name type="scientific">Lithohypha guttulata</name>
    <dbReference type="NCBI Taxonomy" id="1690604"/>
    <lineage>
        <taxon>Eukaryota</taxon>
        <taxon>Fungi</taxon>
        <taxon>Dikarya</taxon>
        <taxon>Ascomycota</taxon>
        <taxon>Pezizomycotina</taxon>
        <taxon>Eurotiomycetes</taxon>
        <taxon>Chaetothyriomycetidae</taxon>
        <taxon>Chaetothyriales</taxon>
        <taxon>Trichomeriaceae</taxon>
        <taxon>Lithohypha</taxon>
    </lineage>
</organism>
<feature type="region of interest" description="Disordered" evidence="1">
    <location>
        <begin position="191"/>
        <end position="339"/>
    </location>
</feature>
<dbReference type="AlphaFoldDB" id="A0AAN7T7R7"/>
<feature type="compositionally biased region" description="Basic and acidic residues" evidence="1">
    <location>
        <begin position="301"/>
        <end position="311"/>
    </location>
</feature>
<sequence>MSSLFKEIVLSKLKEALGRSQVHRCREINPTSDKVHNHPSEKELLAFESTYAGANTAELMERYTAWKSGAARRNKNCLVCLKSVRNGKEALLCTTCPRVLHSPFLNGKAPHGGHKMHCPLCIKRRWHLVRPVTPTQNEGQSEDDSHMKRIRRYHRWHRYNCMHIVEWCKMHDDGSLESDRRLLISIGAAKVSDKQQQMAGKVSEGRADDEQESSGAEGETEHAGENNFDANDNPPKQQRPPQAVSEVQSQKEGEAAEYYNPDASDLNSDGRSGIPGGQRQSSVASKTHSKTLPSVVISRASTREAQDRELDGSALSPAAASEHASTVHTGSSSSYISSRKSLARNKGGFRRGQVNDSELTSSIGSAALANLGSTWRVNEAGAGESHVPSQVAAQSEEDGEGSDVSSRSASSSKATLSQRDGSPSNSHKSDRLSSVVSRGRSRVSRQDSATG</sequence>
<keyword evidence="3" id="KW-1185">Reference proteome</keyword>